<organism evidence="1 2">
    <name type="scientific">Rhizophagus clarus</name>
    <dbReference type="NCBI Taxonomy" id="94130"/>
    <lineage>
        <taxon>Eukaryota</taxon>
        <taxon>Fungi</taxon>
        <taxon>Fungi incertae sedis</taxon>
        <taxon>Mucoromycota</taxon>
        <taxon>Glomeromycotina</taxon>
        <taxon>Glomeromycetes</taxon>
        <taxon>Glomerales</taxon>
        <taxon>Glomeraceae</taxon>
        <taxon>Rhizophagus</taxon>
    </lineage>
</organism>
<dbReference type="OrthoDB" id="2355416at2759"/>
<sequence length="90" mass="10623">MAQFNRTIDIDSLYNSLYAFYRQENWKRNQVNRLEDQQIEETGTSILSRIPPNASPSHIPLTTSSQYIFSNPPIYSKATYFMEMFIYESI</sequence>
<reference evidence="1" key="1">
    <citation type="submission" date="2019-10" db="EMBL/GenBank/DDBJ databases">
        <title>Conservation and host-specific expression of non-tandemly repeated heterogenous ribosome RNA gene in arbuscular mycorrhizal fungi.</title>
        <authorList>
            <person name="Maeda T."/>
            <person name="Kobayashi Y."/>
            <person name="Nakagawa T."/>
            <person name="Ezawa T."/>
            <person name="Yamaguchi K."/>
            <person name="Bino T."/>
            <person name="Nishimoto Y."/>
            <person name="Shigenobu S."/>
            <person name="Kawaguchi M."/>
        </authorList>
    </citation>
    <scope>NUCLEOTIDE SEQUENCE</scope>
    <source>
        <strain evidence="1">HR1</strain>
    </source>
</reference>
<comment type="caution">
    <text evidence="1">The sequence shown here is derived from an EMBL/GenBank/DDBJ whole genome shotgun (WGS) entry which is preliminary data.</text>
</comment>
<proteinExistence type="predicted"/>
<accession>A0A8H3LCS2</accession>
<evidence type="ECO:0000313" key="1">
    <source>
        <dbReference type="EMBL" id="GES83280.1"/>
    </source>
</evidence>
<dbReference type="Proteomes" id="UP000615446">
    <property type="component" value="Unassembled WGS sequence"/>
</dbReference>
<dbReference type="AlphaFoldDB" id="A0A8H3LCS2"/>
<gene>
    <name evidence="1" type="ORF">RCL2_001043900</name>
</gene>
<protein>
    <submittedName>
        <fullName evidence="1">Uncharacterized protein</fullName>
    </submittedName>
</protein>
<dbReference type="EMBL" id="BLAL01000068">
    <property type="protein sequence ID" value="GES83280.1"/>
    <property type="molecule type" value="Genomic_DNA"/>
</dbReference>
<evidence type="ECO:0000313" key="2">
    <source>
        <dbReference type="Proteomes" id="UP000615446"/>
    </source>
</evidence>
<name>A0A8H3LCS2_9GLOM</name>